<dbReference type="Pfam" id="PF00043">
    <property type="entry name" value="GST_C"/>
    <property type="match status" value="1"/>
</dbReference>
<keyword evidence="3" id="KW-0808">Transferase</keyword>
<dbReference type="Gene3D" id="3.40.30.10">
    <property type="entry name" value="Glutaredoxin"/>
    <property type="match status" value="1"/>
</dbReference>
<feature type="domain" description="GST N-terminal" evidence="2">
    <location>
        <begin position="1"/>
        <end position="81"/>
    </location>
</feature>
<evidence type="ECO:0000313" key="3">
    <source>
        <dbReference type="EMBL" id="POF89850.1"/>
    </source>
</evidence>
<dbReference type="RefSeq" id="WP_103437857.1">
    <property type="nucleotide sequence ID" value="NZ_MIND01000018.1"/>
</dbReference>
<dbReference type="SUPFAM" id="SSF47616">
    <property type="entry name" value="GST C-terminal domain-like"/>
    <property type="match status" value="1"/>
</dbReference>
<dbReference type="SFLD" id="SFLDG01150">
    <property type="entry name" value="Main.1:_Beta-like"/>
    <property type="match status" value="1"/>
</dbReference>
<accession>A0A2S3WFX7</accession>
<evidence type="ECO:0000259" key="2">
    <source>
        <dbReference type="PROSITE" id="PS50404"/>
    </source>
</evidence>
<dbReference type="PROSITE" id="PS50404">
    <property type="entry name" value="GST_NTER"/>
    <property type="match status" value="1"/>
</dbReference>
<comment type="caution">
    <text evidence="3">The sequence shown here is derived from an EMBL/GenBank/DDBJ whole genome shotgun (WGS) entry which is preliminary data.</text>
</comment>
<dbReference type="Gene3D" id="1.20.1050.10">
    <property type="match status" value="1"/>
</dbReference>
<reference evidence="3 4" key="1">
    <citation type="submission" date="2016-08" db="EMBL/GenBank/DDBJ databases">
        <authorList>
            <person name="Seilhamer J.J."/>
        </authorList>
    </citation>
    <scope>NUCLEOTIDE SEQUENCE [LARGE SCALE GENOMIC DNA]</scope>
    <source>
        <strain evidence="3 4">KT-27</strain>
    </source>
</reference>
<proteinExistence type="inferred from homology"/>
<dbReference type="InterPro" id="IPR040079">
    <property type="entry name" value="Glutathione_S-Trfase"/>
</dbReference>
<dbReference type="InterPro" id="IPR036282">
    <property type="entry name" value="Glutathione-S-Trfase_C_sf"/>
</dbReference>
<dbReference type="SFLD" id="SFLDG00358">
    <property type="entry name" value="Main_(cytGST)"/>
    <property type="match status" value="1"/>
</dbReference>
<dbReference type="GO" id="GO:0016740">
    <property type="term" value="F:transferase activity"/>
    <property type="evidence" value="ECO:0007669"/>
    <property type="project" value="UniProtKB-KW"/>
</dbReference>
<dbReference type="Proteomes" id="UP000237194">
    <property type="component" value="Unassembled WGS sequence"/>
</dbReference>
<dbReference type="PANTHER" id="PTHR44051">
    <property type="entry name" value="GLUTATHIONE S-TRANSFERASE-RELATED"/>
    <property type="match status" value="1"/>
</dbReference>
<dbReference type="SFLD" id="SFLDS00019">
    <property type="entry name" value="Glutathione_Transferase_(cytos"/>
    <property type="match status" value="1"/>
</dbReference>
<evidence type="ECO:0000256" key="1">
    <source>
        <dbReference type="RuleBase" id="RU003494"/>
    </source>
</evidence>
<dbReference type="InterPro" id="IPR004046">
    <property type="entry name" value="GST_C"/>
</dbReference>
<gene>
    <name evidence="3" type="ORF">BGP80_18560</name>
</gene>
<protein>
    <submittedName>
        <fullName evidence="3">Glutathione S-transferase</fullName>
    </submittedName>
</protein>
<sequence>MITLHHLNESRSIRTLWLLEEMGVPYKAEFYTRDRATHFAPESLKAIHPLGKSPVIELNGKVVAESGAITEILIERYAPHLAPARDSDEYVEYLQWLHFSESSAMLPPLLQVFMQRETAELVFLPSYAQAEGKKIFAYVNDQLENKDYLVGGKLSGADFMMYFVAEFIQRFDRKGEYPNIGKYLLNLKTLESWKKAQAIEASHYG</sequence>
<dbReference type="AlphaFoldDB" id="A0A2S3WFX7"/>
<dbReference type="SUPFAM" id="SSF52833">
    <property type="entry name" value="Thioredoxin-like"/>
    <property type="match status" value="1"/>
</dbReference>
<dbReference type="EMBL" id="MIND01000018">
    <property type="protein sequence ID" value="POF89850.1"/>
    <property type="molecule type" value="Genomic_DNA"/>
</dbReference>
<organism evidence="3 4">
    <name type="scientific">Pseudomonas putida</name>
    <name type="common">Arthrobacter siderocapsulatus</name>
    <dbReference type="NCBI Taxonomy" id="303"/>
    <lineage>
        <taxon>Bacteria</taxon>
        <taxon>Pseudomonadati</taxon>
        <taxon>Pseudomonadota</taxon>
        <taxon>Gammaproteobacteria</taxon>
        <taxon>Pseudomonadales</taxon>
        <taxon>Pseudomonadaceae</taxon>
        <taxon>Pseudomonas</taxon>
    </lineage>
</organism>
<evidence type="ECO:0000313" key="4">
    <source>
        <dbReference type="Proteomes" id="UP000237194"/>
    </source>
</evidence>
<reference evidence="3 4" key="2">
    <citation type="submission" date="2018-03" db="EMBL/GenBank/DDBJ databases">
        <title>Draft genome of Pseudomonas putida strain KT-27.</title>
        <authorList>
            <person name="Yoshizawa S."/>
            <person name="Khan N.H."/>
            <person name="Nishimura M."/>
            <person name="Chiura H.X."/>
            <person name="Ogura Y."/>
            <person name="Hayashi T."/>
            <person name="Kogure K."/>
        </authorList>
    </citation>
    <scope>NUCLEOTIDE SEQUENCE [LARGE SCALE GENOMIC DNA]</scope>
    <source>
        <strain evidence="3 4">KT-27</strain>
    </source>
</reference>
<dbReference type="PANTHER" id="PTHR44051:SF9">
    <property type="entry name" value="GLUTATHIONE S-TRANSFERASE 1"/>
    <property type="match status" value="1"/>
</dbReference>
<dbReference type="Pfam" id="PF02798">
    <property type="entry name" value="GST_N"/>
    <property type="match status" value="1"/>
</dbReference>
<name>A0A2S3WFX7_PSEPU</name>
<dbReference type="InterPro" id="IPR036249">
    <property type="entry name" value="Thioredoxin-like_sf"/>
</dbReference>
<dbReference type="CDD" id="cd03046">
    <property type="entry name" value="GST_N_GTT1_like"/>
    <property type="match status" value="1"/>
</dbReference>
<dbReference type="InterPro" id="IPR004045">
    <property type="entry name" value="Glutathione_S-Trfase_N"/>
</dbReference>
<comment type="similarity">
    <text evidence="1">Belongs to the GST superfamily.</text>
</comment>